<dbReference type="EMBL" id="JAAIIH010000005">
    <property type="protein sequence ID" value="NMN00359.1"/>
    <property type="molecule type" value="Genomic_DNA"/>
</dbReference>
<feature type="domain" description="DUF3071" evidence="2">
    <location>
        <begin position="10"/>
        <end position="174"/>
    </location>
</feature>
<evidence type="ECO:0000256" key="1">
    <source>
        <dbReference type="SAM" id="MobiDB-lite"/>
    </source>
</evidence>
<feature type="compositionally biased region" description="Low complexity" evidence="1">
    <location>
        <begin position="271"/>
        <end position="307"/>
    </location>
</feature>
<name>A0A7Y0F1L6_9BIFI</name>
<gene>
    <name evidence="3" type="ORF">G1C96_0938</name>
</gene>
<sequence length="389" mass="40336">MPEEPLNIARFDHVNASGDLVFEAMNRHFRVRVTDALERGILEAKQVRAEREGMPLPQAASALPISQIQSMIRAGITPDKVAQQFGISEALVRRFAAPVETEKKYAIDQFLSMPTGKNVRSPRPNAEVIAESLLTARIGMDELSWRATRRHHEPWRIEATFETSGRLIRADWSWNMRDNTVVALNATAKRLLGQSAAPITGFAAPDAVPGPGAGAAGAPAVRLPAAFDPASAPTRGTTVPDLRTVPAPDGAAGPSDSLPTGNADAARPADDLSSAVSPSASPSGDSADPSSAPGASDASGDADGARAAAEERRSNPLTAWLYGGSGAHGAHGAASSPAGGDGSAADRRDAAASPEDDAARGETPNAAGAPKRKSGRSAVPSWDEILFGE</sequence>
<dbReference type="InterPro" id="IPR021421">
    <property type="entry name" value="DUF3071"/>
</dbReference>
<keyword evidence="4" id="KW-1185">Reference proteome</keyword>
<dbReference type="Proteomes" id="UP000588277">
    <property type="component" value="Unassembled WGS sequence"/>
</dbReference>
<organism evidence="3 4">
    <name type="scientific">Bifidobacterium moraviense</name>
    <dbReference type="NCBI Taxonomy" id="2675323"/>
    <lineage>
        <taxon>Bacteria</taxon>
        <taxon>Bacillati</taxon>
        <taxon>Actinomycetota</taxon>
        <taxon>Actinomycetes</taxon>
        <taxon>Bifidobacteriales</taxon>
        <taxon>Bifidobacteriaceae</taxon>
        <taxon>Bifidobacterium</taxon>
    </lineage>
</organism>
<dbReference type="Pfam" id="PF11268">
    <property type="entry name" value="DUF3071"/>
    <property type="match status" value="1"/>
</dbReference>
<evidence type="ECO:0000259" key="2">
    <source>
        <dbReference type="Pfam" id="PF11268"/>
    </source>
</evidence>
<comment type="caution">
    <text evidence="3">The sequence shown here is derived from an EMBL/GenBank/DDBJ whole genome shotgun (WGS) entry which is preliminary data.</text>
</comment>
<dbReference type="AlphaFoldDB" id="A0A7Y0F1L6"/>
<dbReference type="RefSeq" id="WP_169275516.1">
    <property type="nucleotide sequence ID" value="NZ_JAAIIH010000005.1"/>
</dbReference>
<dbReference type="NCBIfam" id="NF040712">
    <property type="entry name" value="SepH"/>
    <property type="match status" value="1"/>
</dbReference>
<evidence type="ECO:0000313" key="4">
    <source>
        <dbReference type="Proteomes" id="UP000588277"/>
    </source>
</evidence>
<protein>
    <recommendedName>
        <fullName evidence="2">DUF3071 domain-containing protein</fullName>
    </recommendedName>
</protein>
<dbReference type="InterPro" id="IPR047682">
    <property type="entry name" value="SepH-like"/>
</dbReference>
<proteinExistence type="predicted"/>
<evidence type="ECO:0000313" key="3">
    <source>
        <dbReference type="EMBL" id="NMN00359.1"/>
    </source>
</evidence>
<accession>A0A7Y0F1L6</accession>
<reference evidence="3 4" key="1">
    <citation type="submission" date="2020-02" db="EMBL/GenBank/DDBJ databases">
        <title>Characterization of phylogenetic diversity of novel bifidobacterial species isolated in Czech ZOOs.</title>
        <authorList>
            <person name="Lugli G.A."/>
            <person name="Vera N.B."/>
            <person name="Ventura M."/>
        </authorList>
    </citation>
    <scope>NUCLEOTIDE SEQUENCE [LARGE SCALE GENOMIC DNA]</scope>
    <source>
        <strain evidence="3 4">DSM 109958</strain>
    </source>
</reference>
<feature type="region of interest" description="Disordered" evidence="1">
    <location>
        <begin position="227"/>
        <end position="389"/>
    </location>
</feature>